<proteinExistence type="predicted"/>
<dbReference type="EMBL" id="JAVREP010000023">
    <property type="protein sequence ID" value="MDT0331482.1"/>
    <property type="molecule type" value="Genomic_DNA"/>
</dbReference>
<dbReference type="RefSeq" id="WP_311513973.1">
    <property type="nucleotide sequence ID" value="NZ_JAVREP010000023.1"/>
</dbReference>
<keyword evidence="1" id="KW-0255">Endonuclease</keyword>
<dbReference type="GO" id="GO:0004519">
    <property type="term" value="F:endonuclease activity"/>
    <property type="evidence" value="ECO:0007669"/>
    <property type="project" value="UniProtKB-KW"/>
</dbReference>
<keyword evidence="2" id="KW-1185">Reference proteome</keyword>
<name>A0ABU2MFY3_9ACTN</name>
<reference evidence="2" key="1">
    <citation type="submission" date="2023-07" db="EMBL/GenBank/DDBJ databases">
        <title>30 novel species of actinomycetes from the DSMZ collection.</title>
        <authorList>
            <person name="Nouioui I."/>
        </authorList>
    </citation>
    <scope>NUCLEOTIDE SEQUENCE [LARGE SCALE GENOMIC DNA]</scope>
    <source>
        <strain evidence="2">DSM 44743</strain>
    </source>
</reference>
<keyword evidence="1" id="KW-0378">Hydrolase</keyword>
<sequence>MAVTRQDFEDAIAQYWGVKSTQNDLSKIKDAVGAGTASSVRAGKHFDSVAGLIAKFFLEAGYPKDYIRVEKKQGLELPGYFRPQKQWDVVVSMRNTLVAAFELKGLGGPSFGNNYNNRVEEALGSAVDLRHAALAKLYPGEKPWLGYFFIMEDAKGSQGPVRIAKGAALPPESIWDNTSYQDRFGIFCQRLIDESLYDSVCYVTSSKNSPAPSEPVEQLDWAHFAAGVRSRISYLGELGYPNEG</sequence>
<protein>
    <submittedName>
        <fullName evidence="1">PaeR7I family type II restriction endonuclease</fullName>
    </submittedName>
</protein>
<evidence type="ECO:0000313" key="1">
    <source>
        <dbReference type="EMBL" id="MDT0331482.1"/>
    </source>
</evidence>
<accession>A0ABU2MFY3</accession>
<evidence type="ECO:0000313" key="2">
    <source>
        <dbReference type="Proteomes" id="UP001183390"/>
    </source>
</evidence>
<comment type="caution">
    <text evidence="1">The sequence shown here is derived from an EMBL/GenBank/DDBJ whole genome shotgun (WGS) entry which is preliminary data.</text>
</comment>
<dbReference type="InterPro" id="IPR007636">
    <property type="entry name" value="Restrct_endonuc_II_XhoI"/>
</dbReference>
<gene>
    <name evidence="1" type="ORF">RM479_23980</name>
</gene>
<keyword evidence="1" id="KW-0540">Nuclease</keyword>
<dbReference type="Proteomes" id="UP001183390">
    <property type="component" value="Unassembled WGS sequence"/>
</dbReference>
<dbReference type="Pfam" id="PF04555">
    <property type="entry name" value="XhoI"/>
    <property type="match status" value="1"/>
</dbReference>
<organism evidence="1 2">
    <name type="scientific">Nocardiopsis lambiniae</name>
    <dbReference type="NCBI Taxonomy" id="3075539"/>
    <lineage>
        <taxon>Bacteria</taxon>
        <taxon>Bacillati</taxon>
        <taxon>Actinomycetota</taxon>
        <taxon>Actinomycetes</taxon>
        <taxon>Streptosporangiales</taxon>
        <taxon>Nocardiopsidaceae</taxon>
        <taxon>Nocardiopsis</taxon>
    </lineage>
</organism>